<evidence type="ECO:0008006" key="3">
    <source>
        <dbReference type="Google" id="ProtNLM"/>
    </source>
</evidence>
<dbReference type="GeneID" id="19307673"/>
<dbReference type="STRING" id="670483.S7PW49"/>
<keyword evidence="2" id="KW-1185">Reference proteome</keyword>
<dbReference type="OrthoDB" id="42525at2759"/>
<dbReference type="InterPro" id="IPR009784">
    <property type="entry name" value="DUF1349"/>
</dbReference>
<dbReference type="AlphaFoldDB" id="S7PW49"/>
<protein>
    <recommendedName>
        <fullName evidence="3">DUF1349-domain-containing protein</fullName>
    </recommendedName>
</protein>
<dbReference type="eggNOG" id="ENOG502S8JK">
    <property type="taxonomic scope" value="Eukaryota"/>
</dbReference>
<evidence type="ECO:0000313" key="1">
    <source>
        <dbReference type="EMBL" id="EPQ51537.1"/>
    </source>
</evidence>
<organism evidence="1 2">
    <name type="scientific">Gloeophyllum trabeum (strain ATCC 11539 / FP-39264 / Madison 617)</name>
    <name type="common">Brown rot fungus</name>
    <dbReference type="NCBI Taxonomy" id="670483"/>
    <lineage>
        <taxon>Eukaryota</taxon>
        <taxon>Fungi</taxon>
        <taxon>Dikarya</taxon>
        <taxon>Basidiomycota</taxon>
        <taxon>Agaricomycotina</taxon>
        <taxon>Agaricomycetes</taxon>
        <taxon>Gloeophyllales</taxon>
        <taxon>Gloeophyllaceae</taxon>
        <taxon>Gloeophyllum</taxon>
    </lineage>
</organism>
<gene>
    <name evidence="1" type="ORF">GLOTRDRAFT_65718</name>
</gene>
<dbReference type="HOGENOM" id="CLU_077442_2_0_1"/>
<name>S7PW49_GLOTA</name>
<dbReference type="Proteomes" id="UP000030669">
    <property type="component" value="Unassembled WGS sequence"/>
</dbReference>
<evidence type="ECO:0000313" key="2">
    <source>
        <dbReference type="Proteomes" id="UP000030669"/>
    </source>
</evidence>
<dbReference type="InterPro" id="IPR013320">
    <property type="entry name" value="ConA-like_dom_sf"/>
</dbReference>
<dbReference type="Gene3D" id="2.60.120.200">
    <property type="match status" value="1"/>
</dbReference>
<dbReference type="Pfam" id="PF07081">
    <property type="entry name" value="DUF1349"/>
    <property type="match status" value="1"/>
</dbReference>
<dbReference type="KEGG" id="gtr:GLOTRDRAFT_65718"/>
<dbReference type="RefSeq" id="XP_007869996.1">
    <property type="nucleotide sequence ID" value="XM_007871805.1"/>
</dbReference>
<proteinExistence type="predicted"/>
<reference evidence="1 2" key="1">
    <citation type="journal article" date="2012" name="Science">
        <title>The Paleozoic origin of enzymatic lignin decomposition reconstructed from 31 fungal genomes.</title>
        <authorList>
            <person name="Floudas D."/>
            <person name="Binder M."/>
            <person name="Riley R."/>
            <person name="Barry K."/>
            <person name="Blanchette R.A."/>
            <person name="Henrissat B."/>
            <person name="Martinez A.T."/>
            <person name="Otillar R."/>
            <person name="Spatafora J.W."/>
            <person name="Yadav J.S."/>
            <person name="Aerts A."/>
            <person name="Benoit I."/>
            <person name="Boyd A."/>
            <person name="Carlson A."/>
            <person name="Copeland A."/>
            <person name="Coutinho P.M."/>
            <person name="de Vries R.P."/>
            <person name="Ferreira P."/>
            <person name="Findley K."/>
            <person name="Foster B."/>
            <person name="Gaskell J."/>
            <person name="Glotzer D."/>
            <person name="Gorecki P."/>
            <person name="Heitman J."/>
            <person name="Hesse C."/>
            <person name="Hori C."/>
            <person name="Igarashi K."/>
            <person name="Jurgens J.A."/>
            <person name="Kallen N."/>
            <person name="Kersten P."/>
            <person name="Kohler A."/>
            <person name="Kuees U."/>
            <person name="Kumar T.K.A."/>
            <person name="Kuo A."/>
            <person name="LaButti K."/>
            <person name="Larrondo L.F."/>
            <person name="Lindquist E."/>
            <person name="Ling A."/>
            <person name="Lombard V."/>
            <person name="Lucas S."/>
            <person name="Lundell T."/>
            <person name="Martin R."/>
            <person name="McLaughlin D.J."/>
            <person name="Morgenstern I."/>
            <person name="Morin E."/>
            <person name="Murat C."/>
            <person name="Nagy L.G."/>
            <person name="Nolan M."/>
            <person name="Ohm R.A."/>
            <person name="Patyshakuliyeva A."/>
            <person name="Rokas A."/>
            <person name="Ruiz-Duenas F.J."/>
            <person name="Sabat G."/>
            <person name="Salamov A."/>
            <person name="Samejima M."/>
            <person name="Schmutz J."/>
            <person name="Slot J.C."/>
            <person name="St John F."/>
            <person name="Stenlid J."/>
            <person name="Sun H."/>
            <person name="Sun S."/>
            <person name="Syed K."/>
            <person name="Tsang A."/>
            <person name="Wiebenga A."/>
            <person name="Young D."/>
            <person name="Pisabarro A."/>
            <person name="Eastwood D.C."/>
            <person name="Martin F."/>
            <person name="Cullen D."/>
            <person name="Grigoriev I.V."/>
            <person name="Hibbett D.S."/>
        </authorList>
    </citation>
    <scope>NUCLEOTIDE SEQUENCE [LARGE SCALE GENOMIC DNA]</scope>
    <source>
        <strain evidence="1 2">ATCC 11539</strain>
    </source>
</reference>
<sequence>MANRFSVFNGDFPAPECTNKFTLSAKPNTDLWRSPSRDVFTAPIIYLKERLSTFRRARVTVEVPGTRLYDQGGLVFILPGSPQRWLKAGIEYVDGIPKVGAVVVDRYSDWSLVELQNSEKGLITVEFEREGQGLWVYAIEKDGKRQAIREITWVFSEGLDNQELWIGLYAARPNADASEPLVVKFEDFVLEKE</sequence>
<dbReference type="PANTHER" id="PTHR35332:SF2">
    <property type="entry name" value="REGULATION OF ENOLASE PROTEIN 1"/>
    <property type="match status" value="1"/>
</dbReference>
<dbReference type="SUPFAM" id="SSF49899">
    <property type="entry name" value="Concanavalin A-like lectins/glucanases"/>
    <property type="match status" value="1"/>
</dbReference>
<dbReference type="PANTHER" id="PTHR35332">
    <property type="entry name" value="REGULATION OF ENOLASE PROTEIN 1"/>
    <property type="match status" value="1"/>
</dbReference>
<dbReference type="OMA" id="DVWSKPP"/>
<accession>S7PW49</accession>
<dbReference type="EMBL" id="KB469310">
    <property type="protein sequence ID" value="EPQ51537.1"/>
    <property type="molecule type" value="Genomic_DNA"/>
</dbReference>